<proteinExistence type="predicted"/>
<dbReference type="Proteomes" id="UP000070720">
    <property type="component" value="Chromosome 1"/>
</dbReference>
<dbReference type="VEuPathDB" id="FungiDB:FGRAMPH1_01G03869"/>
<dbReference type="InParanoid" id="A0A098D5L3"/>
<reference evidence="2 4" key="3">
    <citation type="journal article" date="2015" name="BMC Genomics">
        <title>The completed genome sequence of the pathogenic ascomycete fungus Fusarium graminearum.</title>
        <authorList>
            <person name="King R."/>
            <person name="Urban M."/>
            <person name="Hammond-Kosack M.C."/>
            <person name="Hassani-Pak K."/>
            <person name="Hammond-Kosack K.E."/>
        </authorList>
    </citation>
    <scope>NUCLEOTIDE SEQUENCE [LARGE SCALE GENOMIC DNA]</scope>
    <source>
        <strain evidence="4">ATCC MYA-4620 / CBS 123657 / FGSC 9075 / NRRL 31084 / PH-1</strain>
        <strain evidence="2">PH-1</strain>
    </source>
</reference>
<evidence type="ECO:0000313" key="3">
    <source>
        <dbReference type="EnsemblFungi" id="CEF73740"/>
    </source>
</evidence>
<accession>A0A098D5L3</accession>
<evidence type="ECO:0000313" key="4">
    <source>
        <dbReference type="Proteomes" id="UP000070720"/>
    </source>
</evidence>
<evidence type="ECO:0000313" key="2">
    <source>
        <dbReference type="EMBL" id="CEF73740.1"/>
    </source>
</evidence>
<protein>
    <submittedName>
        <fullName evidence="2">Chromosome 1, complete genome</fullName>
    </submittedName>
</protein>
<evidence type="ECO:0000256" key="1">
    <source>
        <dbReference type="SAM" id="MobiDB-lite"/>
    </source>
</evidence>
<reference evidence="3 4" key="2">
    <citation type="journal article" date="2010" name="Nature">
        <title>Comparative genomics reveals mobile pathogenicity chromosomes in Fusarium.</title>
        <authorList>
            <person name="Ma L.J."/>
            <person name="van der Does H.C."/>
            <person name="Borkovich K.A."/>
            <person name="Coleman J.J."/>
            <person name="Daboussi M.J."/>
            <person name="Di Pietro A."/>
            <person name="Dufresne M."/>
            <person name="Freitag M."/>
            <person name="Grabherr M."/>
            <person name="Henrissat B."/>
            <person name="Houterman P.M."/>
            <person name="Kang S."/>
            <person name="Shim W.B."/>
            <person name="Woloshuk C."/>
            <person name="Xie X."/>
            <person name="Xu J.R."/>
            <person name="Antoniw J."/>
            <person name="Baker S.E."/>
            <person name="Bluhm B.H."/>
            <person name="Breakspear A."/>
            <person name="Brown D.W."/>
            <person name="Butchko R.A."/>
            <person name="Chapman S."/>
            <person name="Coulson R."/>
            <person name="Coutinho P.M."/>
            <person name="Danchin E.G."/>
            <person name="Diener A."/>
            <person name="Gale L.R."/>
            <person name="Gardiner D.M."/>
            <person name="Goff S."/>
            <person name="Hammond-Kosack K.E."/>
            <person name="Hilburn K."/>
            <person name="Hua-Van A."/>
            <person name="Jonkers W."/>
            <person name="Kazan K."/>
            <person name="Kodira C.D."/>
            <person name="Koehrsen M."/>
            <person name="Kumar L."/>
            <person name="Lee Y.H."/>
            <person name="Li L."/>
            <person name="Manners J.M."/>
            <person name="Miranda-Saavedra D."/>
            <person name="Mukherjee M."/>
            <person name="Park G."/>
            <person name="Park J."/>
            <person name="Park S.Y."/>
            <person name="Proctor R.H."/>
            <person name="Regev A."/>
            <person name="Ruiz-Roldan M.C."/>
            <person name="Sain D."/>
            <person name="Sakthikumar S."/>
            <person name="Sykes S."/>
            <person name="Schwartz D.C."/>
            <person name="Turgeon B.G."/>
            <person name="Wapinski I."/>
            <person name="Yoder O."/>
            <person name="Young S."/>
            <person name="Zeng Q."/>
            <person name="Zhou S."/>
            <person name="Galagan J."/>
            <person name="Cuomo C.A."/>
            <person name="Kistler H.C."/>
            <person name="Rep M."/>
        </authorList>
    </citation>
    <scope>GENOME REANNOTATION</scope>
    <source>
        <strain evidence="4">ATCC MYA-4620 / CBS 123657 / FGSC 9075 / NRRL 31084 / PH-1</strain>
        <strain evidence="3">PH-1 / ATCC MYA-4620 / FGSC 9075 / NRRL 31084</strain>
    </source>
</reference>
<organism evidence="2 4">
    <name type="scientific">Gibberella zeae (strain ATCC MYA-4620 / CBS 123657 / FGSC 9075 / NRRL 31084 / PH-1)</name>
    <name type="common">Wheat head blight fungus</name>
    <name type="synonym">Fusarium graminearum</name>
    <dbReference type="NCBI Taxonomy" id="229533"/>
    <lineage>
        <taxon>Eukaryota</taxon>
        <taxon>Fungi</taxon>
        <taxon>Dikarya</taxon>
        <taxon>Ascomycota</taxon>
        <taxon>Pezizomycotina</taxon>
        <taxon>Sordariomycetes</taxon>
        <taxon>Hypocreomycetidae</taxon>
        <taxon>Hypocreales</taxon>
        <taxon>Nectriaceae</taxon>
        <taxon>Fusarium</taxon>
    </lineage>
</organism>
<feature type="region of interest" description="Disordered" evidence="1">
    <location>
        <begin position="1"/>
        <end position="20"/>
    </location>
</feature>
<sequence length="71" mass="7758">MNWRSSQGHGVHRLNQSGDGADFMTFRNEKIAQASTHVLSKGVADITMHVSALGLSVWIAAKARLRLLLIS</sequence>
<accession>A0A0E0RR65</accession>
<reference evidence="3 4" key="1">
    <citation type="journal article" date="2007" name="Science">
        <title>The Fusarium graminearum genome reveals a link between localized polymorphism and pathogen specialization.</title>
        <authorList>
            <person name="Cuomo C.A."/>
            <person name="Gueldener U."/>
            <person name="Xu J.-R."/>
            <person name="Trail F."/>
            <person name="Turgeon B.G."/>
            <person name="Di Pietro A."/>
            <person name="Walton J.D."/>
            <person name="Ma L.-J."/>
            <person name="Baker S.E."/>
            <person name="Rep M."/>
            <person name="Adam G."/>
            <person name="Antoniw J."/>
            <person name="Baldwin T."/>
            <person name="Calvo S.E."/>
            <person name="Chang Y.-L."/>
            <person name="DeCaprio D."/>
            <person name="Gale L.R."/>
            <person name="Gnerre S."/>
            <person name="Goswami R.S."/>
            <person name="Hammond-Kosack K."/>
            <person name="Harris L.J."/>
            <person name="Hilburn K."/>
            <person name="Kennell J.C."/>
            <person name="Kroken S."/>
            <person name="Magnuson J.K."/>
            <person name="Mannhaupt G."/>
            <person name="Mauceli E.W."/>
            <person name="Mewes H.-W."/>
            <person name="Mitterbauer R."/>
            <person name="Muehlbauer G."/>
            <person name="Muensterkoetter M."/>
            <person name="Nelson D."/>
            <person name="O'Donnell K."/>
            <person name="Ouellet T."/>
            <person name="Qi W."/>
            <person name="Quesneville H."/>
            <person name="Roncero M.I.G."/>
            <person name="Seong K.-Y."/>
            <person name="Tetko I.V."/>
            <person name="Urban M."/>
            <person name="Waalwijk C."/>
            <person name="Ward T.J."/>
            <person name="Yao J."/>
            <person name="Birren B.W."/>
            <person name="Kistler H.C."/>
        </authorList>
    </citation>
    <scope>NUCLEOTIDE SEQUENCE [LARGE SCALE GENOMIC DNA]</scope>
    <source>
        <strain evidence="4">ATCC MYA-4620 / CBS 123657 / FGSC 9075 / NRRL 31084 / PH-1</strain>
        <strain evidence="3">PH-1 / ATCC MYA-4620 / FGSC 9075 / NRRL 31084</strain>
    </source>
</reference>
<gene>
    <name evidence="2" type="ORF">FGRAMPH1_01T03869</name>
</gene>
<dbReference type="EnsemblFungi" id="CEF73740">
    <property type="protein sequence ID" value="CEF73740"/>
    <property type="gene ID" value="FGRRES_20049"/>
</dbReference>
<dbReference type="AlphaFoldDB" id="A0A098D5L3"/>
<reference evidence="3" key="4">
    <citation type="submission" date="2017-01" db="UniProtKB">
        <authorList>
            <consortium name="EnsemblFungi"/>
        </authorList>
    </citation>
    <scope>IDENTIFICATION</scope>
    <source>
        <strain evidence="3">PH-1 / ATCC MYA-4620 / FGSC 9075 / NRRL 31084</strain>
    </source>
</reference>
<keyword evidence="4" id="KW-1185">Reference proteome</keyword>
<dbReference type="EMBL" id="HG970332">
    <property type="protein sequence ID" value="CEF73740.1"/>
    <property type="molecule type" value="Genomic_DNA"/>
</dbReference>
<name>A0A098D5L3_GIBZE</name>
<feature type="compositionally biased region" description="Polar residues" evidence="1">
    <location>
        <begin position="1"/>
        <end position="18"/>
    </location>
</feature>